<dbReference type="EMBL" id="SULG01000129">
    <property type="protein sequence ID" value="TLD40128.1"/>
    <property type="molecule type" value="Genomic_DNA"/>
</dbReference>
<comment type="caution">
    <text evidence="1">The sequence shown here is derived from an EMBL/GenBank/DDBJ whole genome shotgun (WGS) entry which is preliminary data.</text>
</comment>
<proteinExistence type="predicted"/>
<protein>
    <submittedName>
        <fullName evidence="1">Uncharacterized protein</fullName>
    </submittedName>
</protein>
<evidence type="ECO:0000313" key="1">
    <source>
        <dbReference type="EMBL" id="TLD40128.1"/>
    </source>
</evidence>
<dbReference type="Proteomes" id="UP000319783">
    <property type="component" value="Unassembled WGS sequence"/>
</dbReference>
<name>A0A533Q6B1_9BACT</name>
<reference evidence="1 2" key="1">
    <citation type="submission" date="2019-04" db="EMBL/GenBank/DDBJ databases">
        <title>Genome of a novel bacterium Candidatus Jettenia ecosi reconstructed from metagenome of an anammox bioreactor.</title>
        <authorList>
            <person name="Mardanov A.V."/>
            <person name="Beletsky A.V."/>
            <person name="Ravin N.V."/>
            <person name="Botchkova E.A."/>
            <person name="Litti Y.V."/>
            <person name="Nozhevnikova A.N."/>
        </authorList>
    </citation>
    <scope>NUCLEOTIDE SEQUENCE [LARGE SCALE GENOMIC DNA]</scope>
    <source>
        <strain evidence="1">J2</strain>
    </source>
</reference>
<dbReference type="InterPro" id="IPR024019">
    <property type="entry name" value="CHP04096"/>
</dbReference>
<organism evidence="1 2">
    <name type="scientific">Candidatus Jettenia ecosi</name>
    <dbReference type="NCBI Taxonomy" id="2494326"/>
    <lineage>
        <taxon>Bacteria</taxon>
        <taxon>Pseudomonadati</taxon>
        <taxon>Planctomycetota</taxon>
        <taxon>Candidatus Brocadiia</taxon>
        <taxon>Candidatus Brocadiales</taxon>
        <taxon>Candidatus Brocadiaceae</taxon>
        <taxon>Candidatus Jettenia</taxon>
    </lineage>
</organism>
<sequence length="377" mass="44221">MTDKETNRATYAVKHGDGIITSRGTFQKFYTQIELKDFIKKTLGNEPISAGLGVAYVFRDEADKQLFLATRVRRINYDIYKRPILLEDRYREAKEVLEKFVKKIEYLGRIPKEDEFEATEVLKAKLGSFTKAFKLVKHIFPDNLIEQRREQRINDLLVYLALSHFQSRPPFELLPKTLQYDMRIFFGSYSKACERADELLFQIGKPEAIDIACQQSKIGKLLPDDLYVHRNYIEHLYPILRIYVGCAQVLVGEIEDANIVKIHRHTGKVSYLTYSDFDKKAHPALDEVITVYLRTLEIRKRSYKGSENPPILHRKETFVLPDYLQYEKFKKLTDKEEELGLLDNSSGIGFRKQWEERLLQRGYKIRGHQLAIRGHYT</sequence>
<gene>
    <name evidence="1" type="ORF">JETT_3604</name>
</gene>
<dbReference type="NCBIfam" id="TIGR04096">
    <property type="entry name" value="dnd_rel_methyl"/>
    <property type="match status" value="1"/>
</dbReference>
<accession>A0A533Q6B1</accession>
<evidence type="ECO:0000313" key="2">
    <source>
        <dbReference type="Proteomes" id="UP000319783"/>
    </source>
</evidence>
<dbReference type="AlphaFoldDB" id="A0A533Q6B1"/>